<dbReference type="Gene3D" id="2.40.128.600">
    <property type="match status" value="1"/>
</dbReference>
<protein>
    <submittedName>
        <fullName evidence="2">Penicillin-binding protein, beta-lactamase class C</fullName>
    </submittedName>
</protein>
<dbReference type="InterPro" id="IPR001466">
    <property type="entry name" value="Beta-lactam-related"/>
</dbReference>
<organism evidence="2 3">
    <name type="scientific">Methanoregula formicica (strain DSM 22288 / NBRC 105244 / SMSP)</name>
    <dbReference type="NCBI Taxonomy" id="593750"/>
    <lineage>
        <taxon>Archaea</taxon>
        <taxon>Methanobacteriati</taxon>
        <taxon>Methanobacteriota</taxon>
        <taxon>Stenosarchaea group</taxon>
        <taxon>Methanomicrobia</taxon>
        <taxon>Methanomicrobiales</taxon>
        <taxon>Methanoregulaceae</taxon>
        <taxon>Methanoregula</taxon>
    </lineage>
</organism>
<dbReference type="EMBL" id="CP003167">
    <property type="protein sequence ID" value="AGB02580.1"/>
    <property type="molecule type" value="Genomic_DNA"/>
</dbReference>
<dbReference type="HOGENOM" id="CLU_020027_14_3_2"/>
<dbReference type="eggNOG" id="arCOG00771">
    <property type="taxonomic scope" value="Archaea"/>
</dbReference>
<reference evidence="2 3" key="2">
    <citation type="journal article" date="2014" name="Genome Announc.">
        <title>Complete Genome Sequence of Methanoregula formicica SMSPT, a Mesophilic Hydrogenotrophic Methanogen Isolated from a Methanogenic Upflow Anaerobic Sludge Blanket Reactor.</title>
        <authorList>
            <person name="Yamamoto K."/>
            <person name="Tamaki H."/>
            <person name="Cadillo-Quiroz H."/>
            <person name="Imachi H."/>
            <person name="Kyrpides N."/>
            <person name="Woyke T."/>
            <person name="Goodwin L."/>
            <person name="Zinder S.H."/>
            <person name="Kamagata Y."/>
            <person name="Liu W.T."/>
        </authorList>
    </citation>
    <scope>NUCLEOTIDE SEQUENCE [LARGE SCALE GENOMIC DNA]</scope>
    <source>
        <strain evidence="3">DSM 22288 / NBRC 105244 / SMSP</strain>
    </source>
</reference>
<dbReference type="STRING" id="593750.Metfor_1549"/>
<dbReference type="PANTHER" id="PTHR46825">
    <property type="entry name" value="D-ALANYL-D-ALANINE-CARBOXYPEPTIDASE/ENDOPEPTIDASE AMPH"/>
    <property type="match status" value="1"/>
</dbReference>
<dbReference type="InterPro" id="IPR012338">
    <property type="entry name" value="Beta-lactam/transpept-like"/>
</dbReference>
<reference evidence="3" key="1">
    <citation type="submission" date="2011-12" db="EMBL/GenBank/DDBJ databases">
        <title>Complete sequence of Methanoregula formicicum SMSP.</title>
        <authorList>
            <person name="Lucas S."/>
            <person name="Han J."/>
            <person name="Lapidus A."/>
            <person name="Cheng J.-F."/>
            <person name="Goodwin L."/>
            <person name="Pitluck S."/>
            <person name="Peters L."/>
            <person name="Ovchinnikova G."/>
            <person name="Teshima H."/>
            <person name="Detter J.C."/>
            <person name="Han C."/>
            <person name="Tapia R."/>
            <person name="Land M."/>
            <person name="Hauser L."/>
            <person name="Kyrpides N."/>
            <person name="Ivanova N."/>
            <person name="Pagani I."/>
            <person name="Imachi H."/>
            <person name="Tamaki H."/>
            <person name="Sekiguchi Y."/>
            <person name="Kamagata Y."/>
            <person name="Cadillo-Quiroz H."/>
            <person name="Zinder S."/>
            <person name="Liu W.-T."/>
            <person name="Woyke T."/>
        </authorList>
    </citation>
    <scope>NUCLEOTIDE SEQUENCE [LARGE SCALE GENOMIC DNA]</scope>
    <source>
        <strain evidence="3">DSM 22288 / NBRC 105244 / SMSP</strain>
    </source>
</reference>
<dbReference type="RefSeq" id="WP_015285543.1">
    <property type="nucleotide sequence ID" value="NC_019943.1"/>
</dbReference>
<proteinExistence type="predicted"/>
<evidence type="ECO:0000259" key="1">
    <source>
        <dbReference type="Pfam" id="PF00144"/>
    </source>
</evidence>
<name>L0HEY3_METFS</name>
<dbReference type="PROSITE" id="PS51257">
    <property type="entry name" value="PROKAR_LIPOPROTEIN"/>
    <property type="match status" value="1"/>
</dbReference>
<dbReference type="InParanoid" id="L0HEY3"/>
<accession>L0HEY3</accession>
<dbReference type="InterPro" id="IPR050491">
    <property type="entry name" value="AmpC-like"/>
</dbReference>
<dbReference type="Proteomes" id="UP000010824">
    <property type="component" value="Chromosome"/>
</dbReference>
<evidence type="ECO:0000313" key="3">
    <source>
        <dbReference type="Proteomes" id="UP000010824"/>
    </source>
</evidence>
<feature type="domain" description="Beta-lactamase-related" evidence="1">
    <location>
        <begin position="59"/>
        <end position="377"/>
    </location>
</feature>
<dbReference type="AlphaFoldDB" id="L0HEY3"/>
<sequence length="521" mass="56451" precursor="true">MQVSRHYVLIVLVCAAVLAAGCTQQASVQPQAPTTAGTPAKTSATADTATLVPQFDAYAEKTFSQSGVVGMAVAIVRDDKVIYLRTFGVKNVTTNEPVGPDTRFQLASISKSVTGTMIAEMVGNGELSWDDTIVSVNPAFRLSDPYVTQHVTFRDLLSHRSGLPEYGADDLQNDLKYSRQEIMDRLPYLGLGGFRSSYAYSNIGITIAGVTAAMKAGKPYEDLVAERIFIPAGMYNTSARFSDFTASPDRVELYPMHEGTPVAGPPVDDDINSPAGGVSSTINDMVRYARFQANGGSLDGKQVVNASALKESHTPQFIRSYSGTGMMGSGMGWNTFLDGGRSRIEKDGMFSQGTATIITVWPEEKMALVVLTNKFPEGNVVAGSLSNAWNDLYYNGRIGKDWYAVAQQELQAWFDTHFPEPVQKPVNPQPPRDLKYYTGSYTQDYYGTARVVEESGKLQVYPPGHSTTPFALLPYDGDTFSEEISGILVKFSAGTSAHATGVWFTRYEAPGRSGAFTRASA</sequence>
<dbReference type="Gene3D" id="3.40.710.10">
    <property type="entry name" value="DD-peptidase/beta-lactamase superfamily"/>
    <property type="match status" value="1"/>
</dbReference>
<dbReference type="SUPFAM" id="SSF56601">
    <property type="entry name" value="beta-lactamase/transpeptidase-like"/>
    <property type="match status" value="1"/>
</dbReference>
<dbReference type="GeneID" id="14307938"/>
<gene>
    <name evidence="2" type="ordered locus">Metfor_1549</name>
</gene>
<dbReference type="KEGG" id="mfo:Metfor_1549"/>
<keyword evidence="3" id="KW-1185">Reference proteome</keyword>
<dbReference type="Pfam" id="PF00144">
    <property type="entry name" value="Beta-lactamase"/>
    <property type="match status" value="1"/>
</dbReference>
<evidence type="ECO:0000313" key="2">
    <source>
        <dbReference type="EMBL" id="AGB02580.1"/>
    </source>
</evidence>
<dbReference type="OrthoDB" id="111095at2157"/>
<dbReference type="PANTHER" id="PTHR46825:SF15">
    <property type="entry name" value="BETA-LACTAMASE-RELATED DOMAIN-CONTAINING PROTEIN"/>
    <property type="match status" value="1"/>
</dbReference>